<evidence type="ECO:0000256" key="1">
    <source>
        <dbReference type="ARBA" id="ARBA00001968"/>
    </source>
</evidence>
<dbReference type="AlphaFoldDB" id="A0A819ZJY5"/>
<dbReference type="InterPro" id="IPR027806">
    <property type="entry name" value="HARBI1_dom"/>
</dbReference>
<proteinExistence type="predicted"/>
<organism evidence="4 5">
    <name type="scientific">Rotaria sordida</name>
    <dbReference type="NCBI Taxonomy" id="392033"/>
    <lineage>
        <taxon>Eukaryota</taxon>
        <taxon>Metazoa</taxon>
        <taxon>Spiralia</taxon>
        <taxon>Gnathifera</taxon>
        <taxon>Rotifera</taxon>
        <taxon>Eurotatoria</taxon>
        <taxon>Bdelloidea</taxon>
        <taxon>Philodinida</taxon>
        <taxon>Philodinidae</taxon>
        <taxon>Rotaria</taxon>
    </lineage>
</organism>
<sequence>MSKTKCILCEKFKDSSKCRSVSSTAYKWFHEHLQDKNIRFSEDDLRLCSSCTGHFYNLKASIDSSTTLPDLSPVDIVDTNDDGLTLENVIYAGLGQKKCLICRQNRDSSSNMITMPKSARLDLLVLHRIYAPQGVRCCQQHILKYGRLNPNDFIEMHDRQKLKTILQPQEVISILDDLLKLIEEAIKSPRLDFHDPMLSNDDYLAWTGWHIAEFDTMFDMLSPFLRSSCNREARNALAIFWIKAKTNLSFNQIESLFNYPVHNFVPLNLGVGHLTRDQALMHNIAFSKEFWDNKVTIIWDGTYIYMEKGSDHYLNRSTYSGQKCRHLVKFMSLVLPDGYVVDSIGPFQGTANDATIAQQIIETRNELIEWCDYGDTMICDRGFRDVIQTLCDLGYEVKSPMYLNKSQNQHSASEANESRLVTKVRWTVESYHARTKKWRILSDRIENPFLPKLGDMVRIISAALNPFRGPILVDAQHDDLCAVAKMMKEQLSKNNTLQDDIGCGLISSRSHWKNLDDEDIEFPEMDLDTLRSLFFGIHQIKQSKTYTEEHLDENGNYVIEVAPGNNEVLRCRIQSRHSKATRYYAWIQY</sequence>
<accession>A0A819ZJY5</accession>
<dbReference type="EMBL" id="CAJOBD010012245">
    <property type="protein sequence ID" value="CAF4178279.1"/>
    <property type="molecule type" value="Genomic_DNA"/>
</dbReference>
<keyword evidence="2" id="KW-0479">Metal-binding</keyword>
<protein>
    <recommendedName>
        <fullName evidence="3">DDE Tnp4 domain-containing protein</fullName>
    </recommendedName>
</protein>
<reference evidence="4" key="1">
    <citation type="submission" date="2021-02" db="EMBL/GenBank/DDBJ databases">
        <authorList>
            <person name="Nowell W R."/>
        </authorList>
    </citation>
    <scope>NUCLEOTIDE SEQUENCE</scope>
</reference>
<dbReference type="Proteomes" id="UP000663836">
    <property type="component" value="Unassembled WGS sequence"/>
</dbReference>
<comment type="cofactor">
    <cofactor evidence="1">
        <name>a divalent metal cation</name>
        <dbReference type="ChEBI" id="CHEBI:60240"/>
    </cofactor>
</comment>
<evidence type="ECO:0000313" key="5">
    <source>
        <dbReference type="Proteomes" id="UP000663836"/>
    </source>
</evidence>
<dbReference type="Pfam" id="PF13359">
    <property type="entry name" value="DDE_Tnp_4"/>
    <property type="match status" value="1"/>
</dbReference>
<feature type="domain" description="DDE Tnp4" evidence="3">
    <location>
        <begin position="300"/>
        <end position="461"/>
    </location>
</feature>
<evidence type="ECO:0000256" key="2">
    <source>
        <dbReference type="ARBA" id="ARBA00022723"/>
    </source>
</evidence>
<comment type="caution">
    <text evidence="4">The sequence shown here is derived from an EMBL/GenBank/DDBJ whole genome shotgun (WGS) entry which is preliminary data.</text>
</comment>
<feature type="non-terminal residue" evidence="4">
    <location>
        <position position="1"/>
    </location>
</feature>
<dbReference type="PANTHER" id="PTHR23080">
    <property type="entry name" value="THAP DOMAIN PROTEIN"/>
    <property type="match status" value="1"/>
</dbReference>
<gene>
    <name evidence="4" type="ORF">JBS370_LOCUS35373</name>
</gene>
<name>A0A819ZJY5_9BILA</name>
<evidence type="ECO:0000259" key="3">
    <source>
        <dbReference type="Pfam" id="PF13359"/>
    </source>
</evidence>
<evidence type="ECO:0000313" key="4">
    <source>
        <dbReference type="EMBL" id="CAF4178279.1"/>
    </source>
</evidence>
<dbReference type="GO" id="GO:0046872">
    <property type="term" value="F:metal ion binding"/>
    <property type="evidence" value="ECO:0007669"/>
    <property type="project" value="UniProtKB-KW"/>
</dbReference>